<organism evidence="3 4">
    <name type="scientific">Propioniciclava soli</name>
    <dbReference type="NCBI Taxonomy" id="2775081"/>
    <lineage>
        <taxon>Bacteria</taxon>
        <taxon>Bacillati</taxon>
        <taxon>Actinomycetota</taxon>
        <taxon>Actinomycetes</taxon>
        <taxon>Propionibacteriales</taxon>
        <taxon>Propionibacteriaceae</taxon>
        <taxon>Propioniciclava</taxon>
    </lineage>
</organism>
<sequence length="184" mass="19364">MSISILRRLAVATAFSLTAVLVPLSAATADAASCSVVWGSVPRSAGTMQQQNLVDVRSGQHACFDRIVVDLAGGTPSGYAVRYVPEVRAQGTGDVIALRGGARLEVTVLAPAHDDRGRATYVPANPNELVDVTGHATLRQVAWGGSFEGQSTLGVGVRARLPYRVFVLDDGATSRLVIDVAHQW</sequence>
<evidence type="ECO:0000256" key="1">
    <source>
        <dbReference type="SAM" id="SignalP"/>
    </source>
</evidence>
<name>A0ABZ3C918_9ACTN</name>
<accession>A0ABZ3C918</accession>
<proteinExistence type="predicted"/>
<dbReference type="EMBL" id="CP115965">
    <property type="protein sequence ID" value="WZW99013.1"/>
    <property type="molecule type" value="Genomic_DNA"/>
</dbReference>
<reference evidence="3 4" key="1">
    <citation type="journal article" date="2023" name="Environ Microbiome">
        <title>A coral-associated actinobacterium mitigates coral bleaching under heat stress.</title>
        <authorList>
            <person name="Li J."/>
            <person name="Zou Y."/>
            <person name="Li Q."/>
            <person name="Zhang J."/>
            <person name="Bourne D.G."/>
            <person name="Lyu Y."/>
            <person name="Liu C."/>
            <person name="Zhang S."/>
        </authorList>
    </citation>
    <scope>NUCLEOTIDE SEQUENCE [LARGE SCALE GENOMIC DNA]</scope>
    <source>
        <strain evidence="3 4">SCSIO 13291</strain>
    </source>
</reference>
<dbReference type="Pfam" id="PF24837">
    <property type="entry name" value="AMIN-like"/>
    <property type="match status" value="1"/>
</dbReference>
<protein>
    <recommendedName>
        <fullName evidence="2">AMIN-like domain-containing protein</fullName>
    </recommendedName>
</protein>
<evidence type="ECO:0000313" key="4">
    <source>
        <dbReference type="Proteomes" id="UP001434337"/>
    </source>
</evidence>
<dbReference type="RefSeq" id="WP_232549088.1">
    <property type="nucleotide sequence ID" value="NZ_CP115965.1"/>
</dbReference>
<keyword evidence="1" id="KW-0732">Signal</keyword>
<feature type="domain" description="AMIN-like" evidence="2">
    <location>
        <begin position="52"/>
        <end position="182"/>
    </location>
</feature>
<keyword evidence="4" id="KW-1185">Reference proteome</keyword>
<gene>
    <name evidence="3" type="ORF">PCC79_02035</name>
</gene>
<feature type="signal peptide" evidence="1">
    <location>
        <begin position="1"/>
        <end position="31"/>
    </location>
</feature>
<dbReference type="InterPro" id="IPR056303">
    <property type="entry name" value="AMIN-like"/>
</dbReference>
<dbReference type="Proteomes" id="UP001434337">
    <property type="component" value="Chromosome"/>
</dbReference>
<feature type="chain" id="PRO_5046017576" description="AMIN-like domain-containing protein" evidence="1">
    <location>
        <begin position="32"/>
        <end position="184"/>
    </location>
</feature>
<evidence type="ECO:0000313" key="3">
    <source>
        <dbReference type="EMBL" id="WZW99013.1"/>
    </source>
</evidence>
<evidence type="ECO:0000259" key="2">
    <source>
        <dbReference type="Pfam" id="PF24837"/>
    </source>
</evidence>